<dbReference type="InterPro" id="IPR001841">
    <property type="entry name" value="Znf_RING"/>
</dbReference>
<dbReference type="InterPro" id="IPR011016">
    <property type="entry name" value="Znf_RING-CH"/>
</dbReference>
<gene>
    <name evidence="8" type="ORF">C2S53_008722</name>
</gene>
<dbReference type="EMBL" id="SDAM02000179">
    <property type="protein sequence ID" value="KAH6825176.1"/>
    <property type="molecule type" value="Genomic_DNA"/>
</dbReference>
<dbReference type="GO" id="GO:0008270">
    <property type="term" value="F:zinc ion binding"/>
    <property type="evidence" value="ECO:0007669"/>
    <property type="project" value="UniProtKB-KW"/>
</dbReference>
<keyword evidence="3" id="KW-0479">Metal-binding</keyword>
<dbReference type="SUPFAM" id="SSF57850">
    <property type="entry name" value="RING/U-box"/>
    <property type="match status" value="1"/>
</dbReference>
<evidence type="ECO:0000259" key="7">
    <source>
        <dbReference type="PROSITE" id="PS50089"/>
    </source>
</evidence>
<evidence type="ECO:0000256" key="3">
    <source>
        <dbReference type="ARBA" id="ARBA00022723"/>
    </source>
</evidence>
<name>A0AAD4P3T6_PERFH</name>
<evidence type="ECO:0000256" key="1">
    <source>
        <dbReference type="ARBA" id="ARBA00000900"/>
    </source>
</evidence>
<evidence type="ECO:0000256" key="2">
    <source>
        <dbReference type="ARBA" id="ARBA00012483"/>
    </source>
</evidence>
<evidence type="ECO:0000256" key="6">
    <source>
        <dbReference type="PROSITE-ProRule" id="PRU00175"/>
    </source>
</evidence>
<comment type="caution">
    <text evidence="8">The sequence shown here is derived from an EMBL/GenBank/DDBJ whole genome shotgun (WGS) entry which is preliminary data.</text>
</comment>
<feature type="domain" description="RING-type" evidence="7">
    <location>
        <begin position="178"/>
        <end position="225"/>
    </location>
</feature>
<evidence type="ECO:0000256" key="5">
    <source>
        <dbReference type="ARBA" id="ARBA00022833"/>
    </source>
</evidence>
<dbReference type="PANTHER" id="PTHR15710">
    <property type="entry name" value="E3 UBIQUITIN-PROTEIN LIGASE PRAJA"/>
    <property type="match status" value="1"/>
</dbReference>
<evidence type="ECO:0000313" key="9">
    <source>
        <dbReference type="Proteomes" id="UP001190926"/>
    </source>
</evidence>
<dbReference type="SMART" id="SM00184">
    <property type="entry name" value="RING"/>
    <property type="match status" value="1"/>
</dbReference>
<dbReference type="Gene3D" id="3.30.40.10">
    <property type="entry name" value="Zinc/RING finger domain, C3HC4 (zinc finger)"/>
    <property type="match status" value="1"/>
</dbReference>
<proteinExistence type="predicted"/>
<reference evidence="8 9" key="1">
    <citation type="journal article" date="2021" name="Nat. Commun.">
        <title>Incipient diploidization of the medicinal plant Perilla within 10,000 years.</title>
        <authorList>
            <person name="Zhang Y."/>
            <person name="Shen Q."/>
            <person name="Leng L."/>
            <person name="Zhang D."/>
            <person name="Chen S."/>
            <person name="Shi Y."/>
            <person name="Ning Z."/>
            <person name="Chen S."/>
        </authorList>
    </citation>
    <scope>NUCLEOTIDE SEQUENCE [LARGE SCALE GENOMIC DNA]</scope>
    <source>
        <strain evidence="9">cv. PC099</strain>
    </source>
</reference>
<dbReference type="Pfam" id="PF13639">
    <property type="entry name" value="zf-RING_2"/>
    <property type="match status" value="1"/>
</dbReference>
<dbReference type="PANTHER" id="PTHR15710:SF77">
    <property type="entry name" value="RING-H2 FINGER PROTEIN ATL21B"/>
    <property type="match status" value="1"/>
</dbReference>
<comment type="catalytic activity">
    <reaction evidence="1">
        <text>S-ubiquitinyl-[E2 ubiquitin-conjugating enzyme]-L-cysteine + [acceptor protein]-L-lysine = [E2 ubiquitin-conjugating enzyme]-L-cysteine + N(6)-ubiquitinyl-[acceptor protein]-L-lysine.</text>
        <dbReference type="EC" id="2.3.2.27"/>
    </reaction>
</comment>
<evidence type="ECO:0000256" key="4">
    <source>
        <dbReference type="ARBA" id="ARBA00022771"/>
    </source>
</evidence>
<evidence type="ECO:0000313" key="8">
    <source>
        <dbReference type="EMBL" id="KAH6825176.1"/>
    </source>
</evidence>
<dbReference type="GO" id="GO:0016567">
    <property type="term" value="P:protein ubiquitination"/>
    <property type="evidence" value="ECO:0007669"/>
    <property type="project" value="TreeGrafter"/>
</dbReference>
<dbReference type="PROSITE" id="PS50089">
    <property type="entry name" value="ZF_RING_2"/>
    <property type="match status" value="1"/>
</dbReference>
<dbReference type="AlphaFoldDB" id="A0AAD4P3T6"/>
<keyword evidence="4 6" id="KW-0863">Zinc-finger</keyword>
<keyword evidence="5" id="KW-0862">Zinc</keyword>
<dbReference type="SMART" id="SM00744">
    <property type="entry name" value="RINGv"/>
    <property type="match status" value="1"/>
</dbReference>
<organism evidence="8 9">
    <name type="scientific">Perilla frutescens var. hirtella</name>
    <name type="common">Perilla citriodora</name>
    <name type="synonym">Perilla setoyensis</name>
    <dbReference type="NCBI Taxonomy" id="608512"/>
    <lineage>
        <taxon>Eukaryota</taxon>
        <taxon>Viridiplantae</taxon>
        <taxon>Streptophyta</taxon>
        <taxon>Embryophyta</taxon>
        <taxon>Tracheophyta</taxon>
        <taxon>Spermatophyta</taxon>
        <taxon>Magnoliopsida</taxon>
        <taxon>eudicotyledons</taxon>
        <taxon>Gunneridae</taxon>
        <taxon>Pentapetalae</taxon>
        <taxon>asterids</taxon>
        <taxon>lamiids</taxon>
        <taxon>Lamiales</taxon>
        <taxon>Lamiaceae</taxon>
        <taxon>Nepetoideae</taxon>
        <taxon>Elsholtzieae</taxon>
        <taxon>Perilla</taxon>
    </lineage>
</organism>
<dbReference type="Proteomes" id="UP001190926">
    <property type="component" value="Unassembled WGS sequence"/>
</dbReference>
<keyword evidence="9" id="KW-1185">Reference proteome</keyword>
<dbReference type="GO" id="GO:0005737">
    <property type="term" value="C:cytoplasm"/>
    <property type="evidence" value="ECO:0007669"/>
    <property type="project" value="TreeGrafter"/>
</dbReference>
<dbReference type="GO" id="GO:0061630">
    <property type="term" value="F:ubiquitin protein ligase activity"/>
    <property type="evidence" value="ECO:0007669"/>
    <property type="project" value="UniProtKB-EC"/>
</dbReference>
<sequence length="236" mass="27025">MDGNNHHQTHASTTMKLSYHEFIPSSRPQFQIKFKFSFKFKTINWIRYRGSTAVEFTGENSSRDETSAVVAVVDALSYFRIREAVRKAIGDRLPDDDRRETANLVMEEVKRIFGTQTLPKYGILDLEFKIRVENTHVSVVGSDDIDHHPLTIPAADSSFGMLEKYDVDDCTRFRERCCSICLEEYLGGGGGGGGGELLRMPCLHVFHGGCIEKWLRRSHYCPLCRYEMPTEENMER</sequence>
<dbReference type="EC" id="2.3.2.27" evidence="2"/>
<accession>A0AAD4P3T6</accession>
<dbReference type="InterPro" id="IPR013083">
    <property type="entry name" value="Znf_RING/FYVE/PHD"/>
</dbReference>
<protein>
    <recommendedName>
        <fullName evidence="2">RING-type E3 ubiquitin transferase</fullName>
        <ecNumber evidence="2">2.3.2.27</ecNumber>
    </recommendedName>
</protein>